<dbReference type="FunFam" id="3.40.30.10:FF:000034">
    <property type="entry name" value="glutathione S-transferase 1"/>
    <property type="match status" value="1"/>
</dbReference>
<sequence length="215" mass="24872">MSKSDRRPVLYYTLASASCRSVLMTAEALKLKLNLKPMDLMQREHLHPGFLKINPHHQVPTLSDNEFNLYESRAICIYLVEKYGKNDSLYPKNPKLRAKINQLIYFDLGTLYKSFYEYIVPVFMGEELSDEKLKPLQEAVQFLDGFLSDKKFAVAYKITIADLILLASVSSIEAFDFDFSSYPNVTNWLENMKECAPGYDLNQEGIEMFKSFMKK</sequence>
<dbReference type="PANTHER" id="PTHR43969">
    <property type="entry name" value="GLUTATHIONE S TRANSFERASE D10, ISOFORM A-RELATED"/>
    <property type="match status" value="1"/>
</dbReference>
<keyword evidence="4" id="KW-0808">Transferase</keyword>
<comment type="subunit">
    <text evidence="2">Homodimer.</text>
</comment>
<dbReference type="SFLD" id="SFLDS00019">
    <property type="entry name" value="Glutathione_Transferase_(cytos"/>
    <property type="match status" value="1"/>
</dbReference>
<dbReference type="Pfam" id="PF00043">
    <property type="entry name" value="GST_C"/>
    <property type="match status" value="1"/>
</dbReference>
<dbReference type="InterPro" id="IPR004046">
    <property type="entry name" value="GST_C"/>
</dbReference>
<dbReference type="SFLD" id="SFLDG00358">
    <property type="entry name" value="Main_(cytGST)"/>
    <property type="match status" value="1"/>
</dbReference>
<name>A0A9J6BP83_POLVA</name>
<evidence type="ECO:0000256" key="6">
    <source>
        <dbReference type="ARBA" id="ARBA00047960"/>
    </source>
</evidence>
<evidence type="ECO:0000313" key="10">
    <source>
        <dbReference type="Proteomes" id="UP001107558"/>
    </source>
</evidence>
<dbReference type="InterPro" id="IPR010987">
    <property type="entry name" value="Glutathione-S-Trfase_C-like"/>
</dbReference>
<dbReference type="Gene3D" id="1.20.1050.10">
    <property type="match status" value="1"/>
</dbReference>
<protein>
    <recommendedName>
        <fullName evidence="3">glutathione transferase</fullName>
        <ecNumber evidence="3">2.5.1.18</ecNumber>
    </recommendedName>
    <alternativeName>
        <fullName evidence="5">GST class-theta</fullName>
    </alternativeName>
</protein>
<dbReference type="PANTHER" id="PTHR43969:SF9">
    <property type="entry name" value="GLUTATHIONE S TRANSFERASE D10, ISOFORM A-RELATED"/>
    <property type="match status" value="1"/>
</dbReference>
<dbReference type="InterPro" id="IPR040079">
    <property type="entry name" value="Glutathione_S-Trfase"/>
</dbReference>
<dbReference type="SFLD" id="SFLDG01153">
    <property type="entry name" value="Main.4:_Theta-like"/>
    <property type="match status" value="1"/>
</dbReference>
<evidence type="ECO:0000256" key="5">
    <source>
        <dbReference type="ARBA" id="ARBA00041523"/>
    </source>
</evidence>
<evidence type="ECO:0000256" key="2">
    <source>
        <dbReference type="ARBA" id="ARBA00011738"/>
    </source>
</evidence>
<dbReference type="PROSITE" id="PS50404">
    <property type="entry name" value="GST_NTER"/>
    <property type="match status" value="1"/>
</dbReference>
<feature type="domain" description="GST C-terminal" evidence="8">
    <location>
        <begin position="93"/>
        <end position="215"/>
    </location>
</feature>
<dbReference type="SUPFAM" id="SSF47616">
    <property type="entry name" value="GST C-terminal domain-like"/>
    <property type="match status" value="1"/>
</dbReference>
<dbReference type="CDD" id="cd03045">
    <property type="entry name" value="GST_N_Delta_Epsilon"/>
    <property type="match status" value="1"/>
</dbReference>
<dbReference type="Gene3D" id="3.40.30.10">
    <property type="entry name" value="Glutaredoxin"/>
    <property type="match status" value="1"/>
</dbReference>
<feature type="domain" description="GST N-terminal" evidence="7">
    <location>
        <begin position="6"/>
        <end position="87"/>
    </location>
</feature>
<comment type="caution">
    <text evidence="9">The sequence shown here is derived from an EMBL/GenBank/DDBJ whole genome shotgun (WGS) entry which is preliminary data.</text>
</comment>
<comment type="catalytic activity">
    <reaction evidence="6">
        <text>RX + glutathione = an S-substituted glutathione + a halide anion + H(+)</text>
        <dbReference type="Rhea" id="RHEA:16437"/>
        <dbReference type="ChEBI" id="CHEBI:15378"/>
        <dbReference type="ChEBI" id="CHEBI:16042"/>
        <dbReference type="ChEBI" id="CHEBI:17792"/>
        <dbReference type="ChEBI" id="CHEBI:57925"/>
        <dbReference type="ChEBI" id="CHEBI:90779"/>
        <dbReference type="EC" id="2.5.1.18"/>
    </reaction>
</comment>
<dbReference type="GO" id="GO:0006749">
    <property type="term" value="P:glutathione metabolic process"/>
    <property type="evidence" value="ECO:0007669"/>
    <property type="project" value="TreeGrafter"/>
</dbReference>
<evidence type="ECO:0000259" key="8">
    <source>
        <dbReference type="PROSITE" id="PS50405"/>
    </source>
</evidence>
<accession>A0A9J6BP83</accession>
<dbReference type="InterPro" id="IPR036282">
    <property type="entry name" value="Glutathione-S-Trfase_C_sf"/>
</dbReference>
<comment type="similarity">
    <text evidence="1">Belongs to the GST superfamily. Theta family.</text>
</comment>
<keyword evidence="10" id="KW-1185">Reference proteome</keyword>
<dbReference type="GO" id="GO:0004364">
    <property type="term" value="F:glutathione transferase activity"/>
    <property type="evidence" value="ECO:0007669"/>
    <property type="project" value="UniProtKB-EC"/>
</dbReference>
<evidence type="ECO:0000256" key="1">
    <source>
        <dbReference type="ARBA" id="ARBA00009899"/>
    </source>
</evidence>
<evidence type="ECO:0000256" key="3">
    <source>
        <dbReference type="ARBA" id="ARBA00012452"/>
    </source>
</evidence>
<organism evidence="9 10">
    <name type="scientific">Polypedilum vanderplanki</name>
    <name type="common">Sleeping chironomid midge</name>
    <dbReference type="NCBI Taxonomy" id="319348"/>
    <lineage>
        <taxon>Eukaryota</taxon>
        <taxon>Metazoa</taxon>
        <taxon>Ecdysozoa</taxon>
        <taxon>Arthropoda</taxon>
        <taxon>Hexapoda</taxon>
        <taxon>Insecta</taxon>
        <taxon>Pterygota</taxon>
        <taxon>Neoptera</taxon>
        <taxon>Endopterygota</taxon>
        <taxon>Diptera</taxon>
        <taxon>Nematocera</taxon>
        <taxon>Chironomoidea</taxon>
        <taxon>Chironomidae</taxon>
        <taxon>Chironominae</taxon>
        <taxon>Polypedilum</taxon>
        <taxon>Polypedilum</taxon>
    </lineage>
</organism>
<reference evidence="9" key="1">
    <citation type="submission" date="2021-03" db="EMBL/GenBank/DDBJ databases">
        <title>Chromosome level genome of the anhydrobiotic midge Polypedilum vanderplanki.</title>
        <authorList>
            <person name="Yoshida Y."/>
            <person name="Kikawada T."/>
            <person name="Gusev O."/>
        </authorList>
    </citation>
    <scope>NUCLEOTIDE SEQUENCE</scope>
    <source>
        <strain evidence="9">NIAS01</strain>
        <tissue evidence="9">Whole body or cell culture</tissue>
    </source>
</reference>
<dbReference type="EMBL" id="JADBJN010000003">
    <property type="protein sequence ID" value="KAG5671527.1"/>
    <property type="molecule type" value="Genomic_DNA"/>
</dbReference>
<dbReference type="Pfam" id="PF02798">
    <property type="entry name" value="GST_N"/>
    <property type="match status" value="1"/>
</dbReference>
<gene>
    <name evidence="9" type="ORF">PVAND_001721</name>
</gene>
<proteinExistence type="inferred from homology"/>
<dbReference type="PROSITE" id="PS51257">
    <property type="entry name" value="PROKAR_LIPOPROTEIN"/>
    <property type="match status" value="1"/>
</dbReference>
<dbReference type="EC" id="2.5.1.18" evidence="3"/>
<dbReference type="CDD" id="cd03177">
    <property type="entry name" value="GST_C_Delta_Epsilon"/>
    <property type="match status" value="1"/>
</dbReference>
<evidence type="ECO:0000256" key="4">
    <source>
        <dbReference type="ARBA" id="ARBA00022679"/>
    </source>
</evidence>
<dbReference type="FunFam" id="1.20.1050.10:FF:000007">
    <property type="entry name" value="Glutathione S-transferase 1-1"/>
    <property type="match status" value="1"/>
</dbReference>
<dbReference type="AlphaFoldDB" id="A0A9J6BP83"/>
<dbReference type="Proteomes" id="UP001107558">
    <property type="component" value="Chromosome 3"/>
</dbReference>
<evidence type="ECO:0000313" key="9">
    <source>
        <dbReference type="EMBL" id="KAG5671527.1"/>
    </source>
</evidence>
<dbReference type="OrthoDB" id="2309723at2759"/>
<dbReference type="SUPFAM" id="SSF52833">
    <property type="entry name" value="Thioredoxin-like"/>
    <property type="match status" value="1"/>
</dbReference>
<dbReference type="InterPro" id="IPR004045">
    <property type="entry name" value="Glutathione_S-Trfase_N"/>
</dbReference>
<evidence type="ECO:0000259" key="7">
    <source>
        <dbReference type="PROSITE" id="PS50404"/>
    </source>
</evidence>
<dbReference type="InterPro" id="IPR036249">
    <property type="entry name" value="Thioredoxin-like_sf"/>
</dbReference>
<dbReference type="PROSITE" id="PS50405">
    <property type="entry name" value="GST_CTER"/>
    <property type="match status" value="1"/>
</dbReference>